<sequence length="580" mass="62687">MLAGLMLPSAAVAQDVSPPTRDELTAPQARPDARQDTTLTVDGQMERSPCALDNPDYETLTVTLTGVDYTGAERAAEVALALAHEGYLGRELPIRALCDIRDRAAALLEQAGYLAAVEIPAQSLGDGRAEMRVILGRLVAIRARGDTAGAEGLIESYLERLVGQDVFNVNQAERYLLLANDVPGMNVRLSLRPAPTGEPGDLIGEIAVLRQRGALDVNVQNWGSRALGRYGALVRGEIYNLTGNGDRTSISAFTTLDFDEQRTLQFGHDMRLGSDSLVASAQLTYGWTNPDALPGFDIKSETLFASLEASYAFLRTQENSFWGAAGFDYVDQDVTVNGNPFTRDRGRTAFVRGTFLHVDAGSIARRDGYSPYEPRYRLAATAEVRQGFGIFGASDDCRGNIAACLIGGNIGPSRISQDPTPLYVRAEIANEFRPTPMFAIAFDLEAQLSGSALPAFEEFAGGNYAIGRGYDPSAILGDSGIGTSLELRYGSLVPRNNTDLNFQPYVFTDAAWTDNKDPGLFDPTDHLWSAGAGLRFVRGANIQGDLTVAVPINRLDSTGQRGDVRVLFTLNARLLPWRSS</sequence>
<evidence type="ECO:0000313" key="4">
    <source>
        <dbReference type="Proteomes" id="UP000053455"/>
    </source>
</evidence>
<comment type="caution">
    <text evidence="3">The sequence shown here is derived from an EMBL/GenBank/DDBJ whole genome shotgun (WGS) entry which is preliminary data.</text>
</comment>
<dbReference type="InterPro" id="IPR051544">
    <property type="entry name" value="TPS_OM_transporter"/>
</dbReference>
<organism evidence="3 4">
    <name type="scientific">Aurantiacibacter marinus</name>
    <dbReference type="NCBI Taxonomy" id="874156"/>
    <lineage>
        <taxon>Bacteria</taxon>
        <taxon>Pseudomonadati</taxon>
        <taxon>Pseudomonadota</taxon>
        <taxon>Alphaproteobacteria</taxon>
        <taxon>Sphingomonadales</taxon>
        <taxon>Erythrobacteraceae</taxon>
        <taxon>Aurantiacibacter</taxon>
    </lineage>
</organism>
<name>A0A0H0XQ92_9SPHN</name>
<dbReference type="EMBL" id="LBHU01000001">
    <property type="protein sequence ID" value="KLI64499.1"/>
    <property type="molecule type" value="Genomic_DNA"/>
</dbReference>
<dbReference type="PANTHER" id="PTHR34597">
    <property type="entry name" value="SLR1661 PROTEIN"/>
    <property type="match status" value="1"/>
</dbReference>
<dbReference type="RefSeq" id="WP_047092363.1">
    <property type="nucleotide sequence ID" value="NZ_LBHU01000001.1"/>
</dbReference>
<dbReference type="Gene3D" id="2.40.160.50">
    <property type="entry name" value="membrane protein fhac: a member of the omp85/tpsb transporter family"/>
    <property type="match status" value="1"/>
</dbReference>
<dbReference type="GO" id="GO:0046819">
    <property type="term" value="P:protein secretion by the type V secretion system"/>
    <property type="evidence" value="ECO:0007669"/>
    <property type="project" value="TreeGrafter"/>
</dbReference>
<proteinExistence type="predicted"/>
<dbReference type="PATRIC" id="fig|874156.12.peg.545"/>
<evidence type="ECO:0000259" key="2">
    <source>
        <dbReference type="Pfam" id="PF03865"/>
    </source>
</evidence>
<reference evidence="3 4" key="1">
    <citation type="submission" date="2015-04" db="EMBL/GenBank/DDBJ databases">
        <title>The draft genome sequence of Erythrobacter marinus HWDM-33.</title>
        <authorList>
            <person name="Zhuang L."/>
            <person name="Liu Y."/>
            <person name="Shao Z."/>
        </authorList>
    </citation>
    <scope>NUCLEOTIDE SEQUENCE [LARGE SCALE GENOMIC DNA]</scope>
    <source>
        <strain evidence="3 4">HWDM-33</strain>
    </source>
</reference>
<dbReference type="AlphaFoldDB" id="A0A0H0XQ92"/>
<feature type="domain" description="Haemolysin activator HlyB C-terminal" evidence="2">
    <location>
        <begin position="215"/>
        <end position="536"/>
    </location>
</feature>
<feature type="region of interest" description="Disordered" evidence="1">
    <location>
        <begin position="13"/>
        <end position="35"/>
    </location>
</feature>
<dbReference type="Proteomes" id="UP000053455">
    <property type="component" value="Unassembled WGS sequence"/>
</dbReference>
<protein>
    <recommendedName>
        <fullName evidence="2">Haemolysin activator HlyB C-terminal domain-containing protein</fullName>
    </recommendedName>
</protein>
<evidence type="ECO:0000256" key="1">
    <source>
        <dbReference type="SAM" id="MobiDB-lite"/>
    </source>
</evidence>
<dbReference type="GO" id="GO:0098046">
    <property type="term" value="C:type V protein secretion system complex"/>
    <property type="evidence" value="ECO:0007669"/>
    <property type="project" value="TreeGrafter"/>
</dbReference>
<dbReference type="Pfam" id="PF03865">
    <property type="entry name" value="ShlB"/>
    <property type="match status" value="1"/>
</dbReference>
<evidence type="ECO:0000313" key="3">
    <source>
        <dbReference type="EMBL" id="KLI64499.1"/>
    </source>
</evidence>
<accession>A0A0H0XQ92</accession>
<dbReference type="PANTHER" id="PTHR34597:SF6">
    <property type="entry name" value="BLR6126 PROTEIN"/>
    <property type="match status" value="1"/>
</dbReference>
<dbReference type="STRING" id="874156.GCA_001021555_00757"/>
<dbReference type="GO" id="GO:0008320">
    <property type="term" value="F:protein transmembrane transporter activity"/>
    <property type="evidence" value="ECO:0007669"/>
    <property type="project" value="TreeGrafter"/>
</dbReference>
<keyword evidence="4" id="KW-1185">Reference proteome</keyword>
<gene>
    <name evidence="3" type="ORF">AAV99_02620</name>
</gene>
<dbReference type="InterPro" id="IPR005565">
    <property type="entry name" value="Hemolysn_activator_HlyB_C"/>
</dbReference>